<feature type="compositionally biased region" description="Basic residues" evidence="1">
    <location>
        <begin position="13"/>
        <end position="22"/>
    </location>
</feature>
<evidence type="ECO:0000256" key="1">
    <source>
        <dbReference type="SAM" id="MobiDB-lite"/>
    </source>
</evidence>
<feature type="compositionally biased region" description="Pro residues" evidence="1">
    <location>
        <begin position="1"/>
        <end position="11"/>
    </location>
</feature>
<keyword evidence="3" id="KW-1185">Reference proteome</keyword>
<reference evidence="2" key="1">
    <citation type="submission" date="2019-03" db="EMBL/GenBank/DDBJ databases">
        <title>WGS assembly of Setaria viridis.</title>
        <authorList>
            <person name="Huang P."/>
            <person name="Jenkins J."/>
            <person name="Grimwood J."/>
            <person name="Barry K."/>
            <person name="Healey A."/>
            <person name="Mamidi S."/>
            <person name="Sreedasyam A."/>
            <person name="Shu S."/>
            <person name="Feldman M."/>
            <person name="Wu J."/>
            <person name="Yu Y."/>
            <person name="Chen C."/>
            <person name="Johnson J."/>
            <person name="Rokhsar D."/>
            <person name="Baxter I."/>
            <person name="Schmutz J."/>
            <person name="Brutnell T."/>
            <person name="Kellogg E."/>
        </authorList>
    </citation>
    <scope>NUCLEOTIDE SEQUENCE [LARGE SCALE GENOMIC DNA]</scope>
</reference>
<gene>
    <name evidence="2" type="ORF">SEVIR_6G033800v2</name>
</gene>
<dbReference type="Gramene" id="TKW08595">
    <property type="protein sequence ID" value="TKW08595"/>
    <property type="gene ID" value="SEVIR_6G033800v2"/>
</dbReference>
<dbReference type="AlphaFoldDB" id="A0A4U6U2W2"/>
<dbReference type="EMBL" id="CM016557">
    <property type="protein sequence ID" value="TKW08595.1"/>
    <property type="molecule type" value="Genomic_DNA"/>
</dbReference>
<protein>
    <submittedName>
        <fullName evidence="2">Uncharacterized protein</fullName>
    </submittedName>
</protein>
<dbReference type="Proteomes" id="UP000298652">
    <property type="component" value="Chromosome 6"/>
</dbReference>
<proteinExistence type="predicted"/>
<feature type="region of interest" description="Disordered" evidence="1">
    <location>
        <begin position="1"/>
        <end position="84"/>
    </location>
</feature>
<organism evidence="2 3">
    <name type="scientific">Setaria viridis</name>
    <name type="common">Green bristlegrass</name>
    <name type="synonym">Setaria italica subsp. viridis</name>
    <dbReference type="NCBI Taxonomy" id="4556"/>
    <lineage>
        <taxon>Eukaryota</taxon>
        <taxon>Viridiplantae</taxon>
        <taxon>Streptophyta</taxon>
        <taxon>Embryophyta</taxon>
        <taxon>Tracheophyta</taxon>
        <taxon>Spermatophyta</taxon>
        <taxon>Magnoliopsida</taxon>
        <taxon>Liliopsida</taxon>
        <taxon>Poales</taxon>
        <taxon>Poaceae</taxon>
        <taxon>PACMAD clade</taxon>
        <taxon>Panicoideae</taxon>
        <taxon>Panicodae</taxon>
        <taxon>Paniceae</taxon>
        <taxon>Cenchrinae</taxon>
        <taxon>Setaria</taxon>
    </lineage>
</organism>
<evidence type="ECO:0000313" key="3">
    <source>
        <dbReference type="Proteomes" id="UP000298652"/>
    </source>
</evidence>
<evidence type="ECO:0000313" key="2">
    <source>
        <dbReference type="EMBL" id="TKW08595.1"/>
    </source>
</evidence>
<sequence>MAGNPPRPFPYPHLHHAPRRCRSATPCDDAPPPPPRDGSSLPERRPPGPSTGSAPRPCEPPASLKPACPGGQAGAPPGPTPFRPTWAGHRWRAFSQAEENWLRTWCSIRFCCMCSSQIFNCKQHGRRKVPTAFDVLLSGRWQHECMILRWASGTARPREVFLLAHNLMASDERVQKSEVEDVRFGGIFVRVNRGAGNGTVVSVRVCIFSYVDIFFQWYFFWNS</sequence>
<name>A0A4U6U2W2_SETVI</name>
<accession>A0A4U6U2W2</accession>